<dbReference type="Gene3D" id="3.30.1360.120">
    <property type="entry name" value="Probable tRNA modification gtpase trme, domain 1"/>
    <property type="match status" value="1"/>
</dbReference>
<name>A0A975S2C2_9RHOB</name>
<gene>
    <name evidence="1" type="ORF">KM031_03385</name>
</gene>
<dbReference type="EMBL" id="CP076361">
    <property type="protein sequence ID" value="QWK90965.1"/>
    <property type="molecule type" value="Genomic_DNA"/>
</dbReference>
<protein>
    <submittedName>
        <fullName evidence="1">Sarcosine oxidase subunit gamma</fullName>
    </submittedName>
</protein>
<dbReference type="SUPFAM" id="SSF103025">
    <property type="entry name" value="Folate-binding domain"/>
    <property type="match status" value="1"/>
</dbReference>
<dbReference type="AlphaFoldDB" id="A0A975S2C2"/>
<dbReference type="Proteomes" id="UP000679352">
    <property type="component" value="Chromosome"/>
</dbReference>
<sequence>MPAVASACAPPICWLAARSRLTSSARISLIRKESVSVAEHRLKPLTPLGHDLPESVTIGPVTIAEVIDTALASLATRSGRSADVAQAAQAAGIPLPEPGRCADAAPYGAFWLGPEAWMIEAPFASHEDIRSHLRGLFGDAASITEQTDAWARFDVTGSDLPALFERLCNADLRAASPGFATRTVMDHLGCYLLMRAPDRISVIGPRSSAAVLFHALETAARSAF</sequence>
<organism evidence="1 2">
    <name type="scientific">Gemmobacter fulvus</name>
    <dbReference type="NCBI Taxonomy" id="2840474"/>
    <lineage>
        <taxon>Bacteria</taxon>
        <taxon>Pseudomonadati</taxon>
        <taxon>Pseudomonadota</taxon>
        <taxon>Alphaproteobacteria</taxon>
        <taxon>Rhodobacterales</taxon>
        <taxon>Paracoccaceae</taxon>
        <taxon>Gemmobacter</taxon>
    </lineage>
</organism>
<evidence type="ECO:0000313" key="1">
    <source>
        <dbReference type="EMBL" id="QWK90965.1"/>
    </source>
</evidence>
<dbReference type="InterPro" id="IPR027266">
    <property type="entry name" value="TrmE/GcvT-like"/>
</dbReference>
<accession>A0A975S2C2</accession>
<dbReference type="Gene3D" id="3.30.70.1520">
    <property type="entry name" value="Heterotetrameric sarcosine oxidase"/>
    <property type="match status" value="1"/>
</dbReference>
<keyword evidence="2" id="KW-1185">Reference proteome</keyword>
<dbReference type="KEGG" id="gfu:KM031_03385"/>
<evidence type="ECO:0000313" key="2">
    <source>
        <dbReference type="Proteomes" id="UP000679352"/>
    </source>
</evidence>
<proteinExistence type="predicted"/>
<reference evidence="1" key="1">
    <citation type="submission" date="2021-06" db="EMBL/GenBank/DDBJ databases">
        <title>Direct submission.</title>
        <authorList>
            <person name="Lee C.-S."/>
            <person name="Jin L."/>
        </authorList>
    </citation>
    <scope>NUCLEOTIDE SEQUENCE</scope>
    <source>
        <strain evidence="1">Con5</strain>
    </source>
</reference>